<dbReference type="EMBL" id="QURB01000002">
    <property type="protein sequence ID" value="RFC55124.1"/>
    <property type="molecule type" value="Genomic_DNA"/>
</dbReference>
<comment type="caution">
    <text evidence="1">The sequence shown here is derived from an EMBL/GenBank/DDBJ whole genome shotgun (WGS) entry which is preliminary data.</text>
</comment>
<reference evidence="1 2" key="1">
    <citation type="submission" date="2018-08" db="EMBL/GenBank/DDBJ databases">
        <title>The draft genome squence of Brumimicrobium sp. N62.</title>
        <authorList>
            <person name="Du Z.-J."/>
            <person name="Luo H.-R."/>
        </authorList>
    </citation>
    <scope>NUCLEOTIDE SEQUENCE [LARGE SCALE GENOMIC DNA]</scope>
    <source>
        <strain evidence="1 2">N62</strain>
    </source>
</reference>
<organism evidence="1 2">
    <name type="scientific">Brumimicrobium aurantiacum</name>
    <dbReference type="NCBI Taxonomy" id="1737063"/>
    <lineage>
        <taxon>Bacteria</taxon>
        <taxon>Pseudomonadati</taxon>
        <taxon>Bacteroidota</taxon>
        <taxon>Flavobacteriia</taxon>
        <taxon>Flavobacteriales</taxon>
        <taxon>Crocinitomicaceae</taxon>
        <taxon>Brumimicrobium</taxon>
    </lineage>
</organism>
<dbReference type="SUPFAM" id="SSF82185">
    <property type="entry name" value="Histone H3 K4-specific methyltransferase SET7/9 N-terminal domain"/>
    <property type="match status" value="2"/>
</dbReference>
<accession>A0A3E1EZY7</accession>
<evidence type="ECO:0000313" key="2">
    <source>
        <dbReference type="Proteomes" id="UP000257127"/>
    </source>
</evidence>
<gene>
    <name evidence="1" type="ORF">DXU93_04700</name>
</gene>
<evidence type="ECO:0000313" key="1">
    <source>
        <dbReference type="EMBL" id="RFC55124.1"/>
    </source>
</evidence>
<dbReference type="Proteomes" id="UP000257127">
    <property type="component" value="Unassembled WGS sequence"/>
</dbReference>
<dbReference type="AlphaFoldDB" id="A0A3E1EZY7"/>
<dbReference type="RefSeq" id="WP_116880103.1">
    <property type="nucleotide sequence ID" value="NZ_QURB01000002.1"/>
</dbReference>
<name>A0A3E1EZY7_9FLAO</name>
<dbReference type="InterPro" id="IPR011652">
    <property type="entry name" value="MORN_2"/>
</dbReference>
<protein>
    <submittedName>
        <fullName evidence="1">Toxin-antitoxin system YwqK family antitoxin</fullName>
    </submittedName>
</protein>
<proteinExistence type="predicted"/>
<sequence length="361" mass="41664">MMRFGFLVLILIFSTGAFSQINGIKRGPCFEKSAERLGKKYVAWECDERDDIVDCNQNLESDPGSNLVFSRESGNPFTGECETCHNNGLRQRLVKFSGGKVNGIDTTFYKSGCPQVVRNHIDGVENGQWTFYNDTSGLVAWNINYSNGEKHGQSIYYRQVKTGTEKFKLVIDNVDKFIEYPVFENDTFKIENYSNGILNGPKIDFYADSKVKTEINYKDGLFDGAYTQYDGEGNVLQERLYEEGKKTGDWKFYYNDGSLLKTETWEDDVKNGVFKTFFIQGHIQTLETYKNGMKHGEFMERFPDDKLKMEALYKKDELIEKHVYDKYGNEIETFGGDGPTEGNEDDEVPNAKSKKWWQFWK</sequence>
<dbReference type="Pfam" id="PF07661">
    <property type="entry name" value="MORN_2"/>
    <property type="match status" value="1"/>
</dbReference>
<keyword evidence="2" id="KW-1185">Reference proteome</keyword>
<dbReference type="Gene3D" id="2.20.110.10">
    <property type="entry name" value="Histone H3 K4-specific methyltransferase SET7/9 N-terminal domain"/>
    <property type="match status" value="3"/>
</dbReference>
<dbReference type="OrthoDB" id="659070at2"/>